<dbReference type="OrthoDB" id="9803916at2"/>
<accession>A0A517Y6B6</accession>
<dbReference type="GO" id="GO:0036297">
    <property type="term" value="P:interstrand cross-link repair"/>
    <property type="evidence" value="ECO:0007669"/>
    <property type="project" value="TreeGrafter"/>
</dbReference>
<evidence type="ECO:0000313" key="2">
    <source>
        <dbReference type="EMBL" id="QDU25777.1"/>
    </source>
</evidence>
<dbReference type="Proteomes" id="UP000315017">
    <property type="component" value="Chromosome"/>
</dbReference>
<dbReference type="Gene3D" id="3.40.50.12650">
    <property type="match status" value="1"/>
</dbReference>
<dbReference type="GO" id="GO:0035312">
    <property type="term" value="F:5'-3' DNA exonuclease activity"/>
    <property type="evidence" value="ECO:0007669"/>
    <property type="project" value="TreeGrafter"/>
</dbReference>
<dbReference type="EMBL" id="CP036274">
    <property type="protein sequence ID" value="QDU25777.1"/>
    <property type="molecule type" value="Genomic_DNA"/>
</dbReference>
<proteinExistence type="predicted"/>
<dbReference type="Pfam" id="PF07521">
    <property type="entry name" value="RMMBL"/>
    <property type="match status" value="1"/>
</dbReference>
<reference evidence="2 3" key="1">
    <citation type="submission" date="2019-02" db="EMBL/GenBank/DDBJ databases">
        <title>Deep-cultivation of Planctomycetes and their phenomic and genomic characterization uncovers novel biology.</title>
        <authorList>
            <person name="Wiegand S."/>
            <person name="Jogler M."/>
            <person name="Boedeker C."/>
            <person name="Pinto D."/>
            <person name="Vollmers J."/>
            <person name="Rivas-Marin E."/>
            <person name="Kohn T."/>
            <person name="Peeters S.H."/>
            <person name="Heuer A."/>
            <person name="Rast P."/>
            <person name="Oberbeckmann S."/>
            <person name="Bunk B."/>
            <person name="Jeske O."/>
            <person name="Meyerdierks A."/>
            <person name="Storesund J.E."/>
            <person name="Kallscheuer N."/>
            <person name="Luecker S."/>
            <person name="Lage O.M."/>
            <person name="Pohl T."/>
            <person name="Merkel B.J."/>
            <person name="Hornburger P."/>
            <person name="Mueller R.-W."/>
            <person name="Bruemmer F."/>
            <person name="Labrenz M."/>
            <person name="Spormann A.M."/>
            <person name="Op den Camp H."/>
            <person name="Overmann J."/>
            <person name="Amann R."/>
            <person name="Jetten M.S.M."/>
            <person name="Mascher T."/>
            <person name="Medema M.H."/>
            <person name="Devos D.P."/>
            <person name="Kaster A.-K."/>
            <person name="Ovreas L."/>
            <person name="Rohde M."/>
            <person name="Galperin M.Y."/>
            <person name="Jogler C."/>
        </authorList>
    </citation>
    <scope>NUCLEOTIDE SEQUENCE [LARGE SCALE GENOMIC DNA]</scope>
    <source>
        <strain evidence="2 3">ETA_A8</strain>
    </source>
</reference>
<dbReference type="EC" id="3.1.-.-" evidence="2"/>
<dbReference type="Gene3D" id="3.60.15.10">
    <property type="entry name" value="Ribonuclease Z/Hydroxyacylglutathione hydrolase-like"/>
    <property type="match status" value="1"/>
</dbReference>
<evidence type="ECO:0000259" key="1">
    <source>
        <dbReference type="Pfam" id="PF07521"/>
    </source>
</evidence>
<protein>
    <submittedName>
        <fullName evidence="2">Ribonuclease</fullName>
        <ecNumber evidence="2">3.1.-.-</ecNumber>
    </submittedName>
</protein>
<dbReference type="PANTHER" id="PTHR23240">
    <property type="entry name" value="DNA CROSS-LINK REPAIR PROTEIN PSO2/SNM1-RELATED"/>
    <property type="match status" value="1"/>
</dbReference>
<keyword evidence="3" id="KW-1185">Reference proteome</keyword>
<dbReference type="SUPFAM" id="SSF56281">
    <property type="entry name" value="Metallo-hydrolase/oxidoreductase"/>
    <property type="match status" value="1"/>
</dbReference>
<gene>
    <name evidence="2" type="ORF">ETAA8_08480</name>
</gene>
<dbReference type="InterPro" id="IPR036866">
    <property type="entry name" value="RibonucZ/Hydroxyglut_hydro"/>
</dbReference>
<sequence>MFHYTNGLKITALDLAVDICRRQPRGFVSHAHNDHMARHELAFCTPETAALYRARLGDHRTRLMPIGEPLEWRDHRLTTYAAGHCLGSAMLHVATERGSMLYTGDFKLAESATAAPANPPPADVLVMESTYGDPRYQLPPREEVIEQLVRTVNLVLNAGRTPVIHAYVMGKSQEVTRILTQHGIPVQQHPLTHEMSEIYEKCGCSLGNFSRYEDEYLPGHVVLVPPYTQKAAKLRNLGKVSTIVVTGWAHAPRARQAHGADFAIPLSDHADYNELLACIDRVQPRIIYCTHGPLAFVDDLKRRGLDARPLHTLVGDPFRSLV</sequence>
<keyword evidence="2" id="KW-0378">Hydrolase</keyword>
<dbReference type="KEGG" id="aagg:ETAA8_08480"/>
<name>A0A517Y6B6_9BACT</name>
<dbReference type="GO" id="GO:0003684">
    <property type="term" value="F:damaged DNA binding"/>
    <property type="evidence" value="ECO:0007669"/>
    <property type="project" value="TreeGrafter"/>
</dbReference>
<dbReference type="RefSeq" id="WP_145085281.1">
    <property type="nucleotide sequence ID" value="NZ_CP036274.1"/>
</dbReference>
<evidence type="ECO:0000313" key="3">
    <source>
        <dbReference type="Proteomes" id="UP000315017"/>
    </source>
</evidence>
<dbReference type="InterPro" id="IPR011108">
    <property type="entry name" value="RMMBL"/>
</dbReference>
<organism evidence="2 3">
    <name type="scientific">Anatilimnocola aggregata</name>
    <dbReference type="NCBI Taxonomy" id="2528021"/>
    <lineage>
        <taxon>Bacteria</taxon>
        <taxon>Pseudomonadati</taxon>
        <taxon>Planctomycetota</taxon>
        <taxon>Planctomycetia</taxon>
        <taxon>Pirellulales</taxon>
        <taxon>Pirellulaceae</taxon>
        <taxon>Anatilimnocola</taxon>
    </lineage>
</organism>
<feature type="domain" description="Zn-dependent metallo-hydrolase RNA specificity" evidence="1">
    <location>
        <begin position="265"/>
        <end position="304"/>
    </location>
</feature>
<dbReference type="GO" id="GO:0006303">
    <property type="term" value="P:double-strand break repair via nonhomologous end joining"/>
    <property type="evidence" value="ECO:0007669"/>
    <property type="project" value="TreeGrafter"/>
</dbReference>
<dbReference type="AlphaFoldDB" id="A0A517Y6B6"/>